<evidence type="ECO:0000256" key="1">
    <source>
        <dbReference type="ARBA" id="ARBA00000677"/>
    </source>
</evidence>
<name>A0A6N3A5U9_CLOSY</name>
<dbReference type="Gene3D" id="2.10.109.10">
    <property type="entry name" value="Umud Fragment, subunit A"/>
    <property type="match status" value="1"/>
</dbReference>
<dbReference type="CDD" id="cd06530">
    <property type="entry name" value="S26_SPase_I"/>
    <property type="match status" value="1"/>
</dbReference>
<evidence type="ECO:0000259" key="8">
    <source>
        <dbReference type="Pfam" id="PF10502"/>
    </source>
</evidence>
<dbReference type="PROSITE" id="PS00760">
    <property type="entry name" value="SPASE_I_2"/>
    <property type="match status" value="1"/>
</dbReference>
<evidence type="ECO:0000256" key="4">
    <source>
        <dbReference type="ARBA" id="ARBA00013208"/>
    </source>
</evidence>
<evidence type="ECO:0000256" key="6">
    <source>
        <dbReference type="PIRSR" id="PIRSR600223-1"/>
    </source>
</evidence>
<feature type="active site" evidence="6">
    <location>
        <position position="49"/>
    </location>
</feature>
<evidence type="ECO:0000313" key="9">
    <source>
        <dbReference type="EMBL" id="VYT85648.1"/>
    </source>
</evidence>
<comment type="catalytic activity">
    <reaction evidence="1 7">
        <text>Cleavage of hydrophobic, N-terminal signal or leader sequences from secreted and periplasmic proteins.</text>
        <dbReference type="EC" id="3.4.21.89"/>
    </reaction>
</comment>
<feature type="active site" evidence="6">
    <location>
        <position position="95"/>
    </location>
</feature>
<dbReference type="PRINTS" id="PR00727">
    <property type="entry name" value="LEADERPTASE"/>
</dbReference>
<evidence type="ECO:0000256" key="2">
    <source>
        <dbReference type="ARBA" id="ARBA00004401"/>
    </source>
</evidence>
<dbReference type="GO" id="GO:0005886">
    <property type="term" value="C:plasma membrane"/>
    <property type="evidence" value="ECO:0007669"/>
    <property type="project" value="UniProtKB-SubCell"/>
</dbReference>
<dbReference type="GO" id="GO:0006465">
    <property type="term" value="P:signal peptide processing"/>
    <property type="evidence" value="ECO:0007669"/>
    <property type="project" value="InterPro"/>
</dbReference>
<sequence>MENKEQKKEKTFDFKKEIREWFFILLTAAGIALFLNTFIIANSRVPSNSMETTIMTGDRIIGSRLAYITGDPQRGDIVIFNHKIDTSGKETRLVKRVIGLPGETVEISGGRIYINGSPEPLDEPYLHEEMRWKDDRFEVPGGCYLMMGDNRNYSRDARAWDDPYVPKKKIIAKVLFRYFPSIGKIE</sequence>
<gene>
    <name evidence="9" type="primary">spsB_2</name>
    <name evidence="9" type="ORF">CSLFYP84_00752</name>
</gene>
<keyword evidence="7" id="KW-0812">Transmembrane</keyword>
<dbReference type="RefSeq" id="WP_021643078.1">
    <property type="nucleotide sequence ID" value="NZ_CACRUA010000007.1"/>
</dbReference>
<evidence type="ECO:0000256" key="7">
    <source>
        <dbReference type="RuleBase" id="RU362042"/>
    </source>
</evidence>
<keyword evidence="7" id="KW-0472">Membrane</keyword>
<accession>A0A6N3A5U9</accession>
<comment type="subcellular location">
    <subcellularLocation>
        <location evidence="2">Cell membrane</location>
        <topology evidence="2">Single-pass type II membrane protein</topology>
    </subcellularLocation>
    <subcellularLocation>
        <location evidence="7">Membrane</location>
        <topology evidence="7">Single-pass type II membrane protein</topology>
    </subcellularLocation>
</comment>
<keyword evidence="5 7" id="KW-0378">Hydrolase</keyword>
<evidence type="ECO:0000256" key="5">
    <source>
        <dbReference type="ARBA" id="ARBA00022801"/>
    </source>
</evidence>
<proteinExistence type="inferred from homology"/>
<dbReference type="PANTHER" id="PTHR43390">
    <property type="entry name" value="SIGNAL PEPTIDASE I"/>
    <property type="match status" value="1"/>
</dbReference>
<reference evidence="9" key="1">
    <citation type="submission" date="2019-11" db="EMBL/GenBank/DDBJ databases">
        <authorList>
            <person name="Feng L."/>
        </authorList>
    </citation>
    <scope>NUCLEOTIDE SEQUENCE</scope>
    <source>
        <strain evidence="9">CsymbiosumLFYP84</strain>
    </source>
</reference>
<evidence type="ECO:0000256" key="3">
    <source>
        <dbReference type="ARBA" id="ARBA00009370"/>
    </source>
</evidence>
<comment type="similarity">
    <text evidence="3 7">Belongs to the peptidase S26 family.</text>
</comment>
<keyword evidence="7" id="KW-1133">Transmembrane helix</keyword>
<dbReference type="InterPro" id="IPR036286">
    <property type="entry name" value="LexA/Signal_pep-like_sf"/>
</dbReference>
<dbReference type="NCBIfam" id="TIGR02227">
    <property type="entry name" value="sigpep_I_bact"/>
    <property type="match status" value="1"/>
</dbReference>
<organism evidence="9">
    <name type="scientific">Clostridium symbiosum</name>
    <name type="common">Bacteroides symbiosus</name>
    <dbReference type="NCBI Taxonomy" id="1512"/>
    <lineage>
        <taxon>Bacteria</taxon>
        <taxon>Bacillati</taxon>
        <taxon>Bacillota</taxon>
        <taxon>Clostridia</taxon>
        <taxon>Lachnospirales</taxon>
        <taxon>Lachnospiraceae</taxon>
        <taxon>Otoolea</taxon>
    </lineage>
</organism>
<protein>
    <recommendedName>
        <fullName evidence="4 7">Signal peptidase I</fullName>
        <ecNumber evidence="4 7">3.4.21.89</ecNumber>
    </recommendedName>
</protein>
<dbReference type="InterPro" id="IPR019533">
    <property type="entry name" value="Peptidase_S26"/>
</dbReference>
<dbReference type="AlphaFoldDB" id="A0A6N3A5U9"/>
<dbReference type="Pfam" id="PF10502">
    <property type="entry name" value="Peptidase_S26"/>
    <property type="match status" value="1"/>
</dbReference>
<feature type="domain" description="Peptidase S26" evidence="8">
    <location>
        <begin position="18"/>
        <end position="179"/>
    </location>
</feature>
<feature type="transmembrane region" description="Helical" evidence="7">
    <location>
        <begin position="21"/>
        <end position="41"/>
    </location>
</feature>
<dbReference type="GO" id="GO:0004252">
    <property type="term" value="F:serine-type endopeptidase activity"/>
    <property type="evidence" value="ECO:0007669"/>
    <property type="project" value="InterPro"/>
</dbReference>
<dbReference type="EC" id="3.4.21.89" evidence="4 7"/>
<dbReference type="InterPro" id="IPR000223">
    <property type="entry name" value="Pept_S26A_signal_pept_1"/>
</dbReference>
<dbReference type="PANTHER" id="PTHR43390:SF1">
    <property type="entry name" value="CHLOROPLAST PROCESSING PEPTIDASE"/>
    <property type="match status" value="1"/>
</dbReference>
<keyword evidence="7" id="KW-0645">Protease</keyword>
<dbReference type="InterPro" id="IPR019757">
    <property type="entry name" value="Pept_S26A_signal_pept_1_Lys-AS"/>
</dbReference>
<dbReference type="SUPFAM" id="SSF51306">
    <property type="entry name" value="LexA/Signal peptidase"/>
    <property type="match status" value="1"/>
</dbReference>
<dbReference type="GO" id="GO:0009003">
    <property type="term" value="F:signal peptidase activity"/>
    <property type="evidence" value="ECO:0007669"/>
    <property type="project" value="UniProtKB-EC"/>
</dbReference>
<dbReference type="EMBL" id="CACRUA010000007">
    <property type="protein sequence ID" value="VYT85648.1"/>
    <property type="molecule type" value="Genomic_DNA"/>
</dbReference>